<dbReference type="PANTHER" id="PTHR22916:SF67">
    <property type="entry name" value="COLANIC ACID BIOSYNTHESIS GLYCOSYL TRANSFERASE WCAE-RELATED"/>
    <property type="match status" value="1"/>
</dbReference>
<gene>
    <name evidence="2" type="ORF">ON006_29835</name>
</gene>
<dbReference type="GO" id="GO:0016758">
    <property type="term" value="F:hexosyltransferase activity"/>
    <property type="evidence" value="ECO:0007669"/>
    <property type="project" value="UniProtKB-ARBA"/>
</dbReference>
<dbReference type="Gene3D" id="3.90.550.10">
    <property type="entry name" value="Spore Coat Polysaccharide Biosynthesis Protein SpsA, Chain A"/>
    <property type="match status" value="1"/>
</dbReference>
<accession>A0A9E8N9P1</accession>
<keyword evidence="3" id="KW-1185">Reference proteome</keyword>
<proteinExistence type="predicted"/>
<protein>
    <submittedName>
        <fullName evidence="2">Glycosyltransferase family 2 protein</fullName>
    </submittedName>
</protein>
<evidence type="ECO:0000313" key="3">
    <source>
        <dbReference type="Proteomes" id="UP001164653"/>
    </source>
</evidence>
<organism evidence="2 3">
    <name type="scientific">Dyadobacter pollutisoli</name>
    <dbReference type="NCBI Taxonomy" id="2910158"/>
    <lineage>
        <taxon>Bacteria</taxon>
        <taxon>Pseudomonadati</taxon>
        <taxon>Bacteroidota</taxon>
        <taxon>Cytophagia</taxon>
        <taxon>Cytophagales</taxon>
        <taxon>Spirosomataceae</taxon>
        <taxon>Dyadobacter</taxon>
    </lineage>
</organism>
<sequence length="269" mass="30878">MLQDLKLSIITVVRNGANSIEGTIKSILAQTYKNIEYIIIDGKSTDGTLAIIEQYQHQLAYWVSEPDRGIYDAMNKGIRVATGDWLLFINSDDFLTENTIIQQVVPYLINCESEVAYGKVEFIYSSGKEVSYGLDWKIIKDKFINISMRIPHQATFHSKALFIKEQYDISYKVLGDYDLLLGYLKTQDAIFIPLTIAKMYEGGISNQISKYTLLKETRKAQIKHKIYKYIPSIEWFAYGAKLILVNAVIRIFGTVGKDKIKYIKKYISF</sequence>
<evidence type="ECO:0000259" key="1">
    <source>
        <dbReference type="Pfam" id="PF00535"/>
    </source>
</evidence>
<dbReference type="InterPro" id="IPR029044">
    <property type="entry name" value="Nucleotide-diphossugar_trans"/>
</dbReference>
<dbReference type="SUPFAM" id="SSF53448">
    <property type="entry name" value="Nucleotide-diphospho-sugar transferases"/>
    <property type="match status" value="1"/>
</dbReference>
<dbReference type="Proteomes" id="UP001164653">
    <property type="component" value="Chromosome"/>
</dbReference>
<reference evidence="2" key="1">
    <citation type="submission" date="2022-11" db="EMBL/GenBank/DDBJ databases">
        <title>Dyadobacter pollutisoli sp. nov., isolated from plastic dumped soil.</title>
        <authorList>
            <person name="Kim J.M."/>
            <person name="Kim K.R."/>
            <person name="Lee J.K."/>
            <person name="Hao L."/>
            <person name="Jeon C.O."/>
        </authorList>
    </citation>
    <scope>NUCLEOTIDE SEQUENCE</scope>
    <source>
        <strain evidence="2">U1</strain>
    </source>
</reference>
<dbReference type="Pfam" id="PF00535">
    <property type="entry name" value="Glycos_transf_2"/>
    <property type="match status" value="1"/>
</dbReference>
<dbReference type="RefSeq" id="WP_244822214.1">
    <property type="nucleotide sequence ID" value="NZ_CP112998.1"/>
</dbReference>
<feature type="domain" description="Glycosyltransferase 2-like" evidence="1">
    <location>
        <begin position="8"/>
        <end position="155"/>
    </location>
</feature>
<evidence type="ECO:0000313" key="2">
    <source>
        <dbReference type="EMBL" id="WAC11918.1"/>
    </source>
</evidence>
<name>A0A9E8N9P1_9BACT</name>
<dbReference type="AlphaFoldDB" id="A0A9E8N9P1"/>
<dbReference type="InterPro" id="IPR001173">
    <property type="entry name" value="Glyco_trans_2-like"/>
</dbReference>
<dbReference type="CDD" id="cd06433">
    <property type="entry name" value="GT_2_WfgS_like"/>
    <property type="match status" value="1"/>
</dbReference>
<dbReference type="PANTHER" id="PTHR22916">
    <property type="entry name" value="GLYCOSYLTRANSFERASE"/>
    <property type="match status" value="1"/>
</dbReference>
<dbReference type="EMBL" id="CP112998">
    <property type="protein sequence ID" value="WAC11918.1"/>
    <property type="molecule type" value="Genomic_DNA"/>
</dbReference>
<dbReference type="KEGG" id="dpf:ON006_29835"/>